<evidence type="ECO:0000313" key="1">
    <source>
        <dbReference type="EMBL" id="KIN97437.1"/>
    </source>
</evidence>
<sequence>MLPGLLHQGRPDEAEVQRWYIDKGQYDFVLDDGTSVTQLTSDNDLRSRVQAGTKIVMRAVIGEVDSSFSAEYRCHCRTWNCLKTYTATLSDALAHGCCVT</sequence>
<dbReference type="InParanoid" id="A0A0C3IKG5"/>
<proteinExistence type="predicted"/>
<organism evidence="1 2">
    <name type="scientific">Pisolithus tinctorius Marx 270</name>
    <dbReference type="NCBI Taxonomy" id="870435"/>
    <lineage>
        <taxon>Eukaryota</taxon>
        <taxon>Fungi</taxon>
        <taxon>Dikarya</taxon>
        <taxon>Basidiomycota</taxon>
        <taxon>Agaricomycotina</taxon>
        <taxon>Agaricomycetes</taxon>
        <taxon>Agaricomycetidae</taxon>
        <taxon>Boletales</taxon>
        <taxon>Sclerodermatineae</taxon>
        <taxon>Pisolithaceae</taxon>
        <taxon>Pisolithus</taxon>
    </lineage>
</organism>
<reference evidence="2" key="2">
    <citation type="submission" date="2015-01" db="EMBL/GenBank/DDBJ databases">
        <title>Evolutionary Origins and Diversification of the Mycorrhizal Mutualists.</title>
        <authorList>
            <consortium name="DOE Joint Genome Institute"/>
            <consortium name="Mycorrhizal Genomics Consortium"/>
            <person name="Kohler A."/>
            <person name="Kuo A."/>
            <person name="Nagy L.G."/>
            <person name="Floudas D."/>
            <person name="Copeland A."/>
            <person name="Barry K.W."/>
            <person name="Cichocki N."/>
            <person name="Veneault-Fourrey C."/>
            <person name="LaButti K."/>
            <person name="Lindquist E.A."/>
            <person name="Lipzen A."/>
            <person name="Lundell T."/>
            <person name="Morin E."/>
            <person name="Murat C."/>
            <person name="Riley R."/>
            <person name="Ohm R."/>
            <person name="Sun H."/>
            <person name="Tunlid A."/>
            <person name="Henrissat B."/>
            <person name="Grigoriev I.V."/>
            <person name="Hibbett D.S."/>
            <person name="Martin F."/>
        </authorList>
    </citation>
    <scope>NUCLEOTIDE SEQUENCE [LARGE SCALE GENOMIC DNA]</scope>
    <source>
        <strain evidence="2">Marx 270</strain>
    </source>
</reference>
<dbReference type="Proteomes" id="UP000054217">
    <property type="component" value="Unassembled WGS sequence"/>
</dbReference>
<gene>
    <name evidence="1" type="ORF">M404DRAFT_1006089</name>
</gene>
<name>A0A0C3IKG5_PISTI</name>
<dbReference type="HOGENOM" id="CLU_155387_0_0_1"/>
<dbReference type="EMBL" id="KN832029">
    <property type="protein sequence ID" value="KIN97437.1"/>
    <property type="molecule type" value="Genomic_DNA"/>
</dbReference>
<dbReference type="OrthoDB" id="2672490at2759"/>
<dbReference type="AlphaFoldDB" id="A0A0C3IKG5"/>
<protein>
    <submittedName>
        <fullName evidence="1">Uncharacterized protein</fullName>
    </submittedName>
</protein>
<evidence type="ECO:0000313" key="2">
    <source>
        <dbReference type="Proteomes" id="UP000054217"/>
    </source>
</evidence>
<reference evidence="1 2" key="1">
    <citation type="submission" date="2014-04" db="EMBL/GenBank/DDBJ databases">
        <authorList>
            <consortium name="DOE Joint Genome Institute"/>
            <person name="Kuo A."/>
            <person name="Kohler A."/>
            <person name="Costa M.D."/>
            <person name="Nagy L.G."/>
            <person name="Floudas D."/>
            <person name="Copeland A."/>
            <person name="Barry K.W."/>
            <person name="Cichocki N."/>
            <person name="Veneault-Fourrey C."/>
            <person name="LaButti K."/>
            <person name="Lindquist E.A."/>
            <person name="Lipzen A."/>
            <person name="Lundell T."/>
            <person name="Morin E."/>
            <person name="Murat C."/>
            <person name="Sun H."/>
            <person name="Tunlid A."/>
            <person name="Henrissat B."/>
            <person name="Grigoriev I.V."/>
            <person name="Hibbett D.S."/>
            <person name="Martin F."/>
            <person name="Nordberg H.P."/>
            <person name="Cantor M.N."/>
            <person name="Hua S.X."/>
        </authorList>
    </citation>
    <scope>NUCLEOTIDE SEQUENCE [LARGE SCALE GENOMIC DNA]</scope>
    <source>
        <strain evidence="1 2">Marx 270</strain>
    </source>
</reference>
<accession>A0A0C3IKG5</accession>
<keyword evidence="2" id="KW-1185">Reference proteome</keyword>